<dbReference type="RefSeq" id="XP_049128065.1">
    <property type="nucleotide sequence ID" value="XM_049272108.1"/>
</dbReference>
<evidence type="ECO:0000313" key="1">
    <source>
        <dbReference type="EMBL" id="GKT45715.1"/>
    </source>
</evidence>
<proteinExistence type="predicted"/>
<dbReference type="Proteomes" id="UP001055115">
    <property type="component" value="Unassembled WGS sequence"/>
</dbReference>
<evidence type="ECO:0000313" key="2">
    <source>
        <dbReference type="Proteomes" id="UP001055115"/>
    </source>
</evidence>
<dbReference type="EMBL" id="BQXU01000013">
    <property type="protein sequence ID" value="GKT45715.1"/>
    <property type="molecule type" value="Genomic_DNA"/>
</dbReference>
<dbReference type="AlphaFoldDB" id="A0AA37LGU6"/>
<sequence length="276" mass="31649">MPPNSHNLPNGDHAFTQPHYVISSYGNDDDDVFYILQAVLHTLNEHNVRCPRGTKTMVRIFASRVFHDWNTDKPIPVPADSPRLLTRDRSSLRLSTISIDSPPFVLNGDTDLTEYLISFPAPGPAHRRQGQPAFLEPIIEIDNHCCGLGFLCTDSQGDRLPLNAVNFDHGVNLSIACHLVQMHYDRNEHKRIMEWNTDRAIYWARQRLLNFARNLNNIFIYDNGNRYRCADEYVHPLHGALLCRDVIEQLRDTAERNGVELHLRAASWGWMEPSNS</sequence>
<reference evidence="1 2" key="1">
    <citation type="submission" date="2022-03" db="EMBL/GenBank/DDBJ databases">
        <title>Genome data of Colletotrichum spp.</title>
        <authorList>
            <person name="Utami Y.D."/>
            <person name="Hiruma K."/>
        </authorList>
    </citation>
    <scope>NUCLEOTIDE SEQUENCE [LARGE SCALE GENOMIC DNA]</scope>
    <source>
        <strain evidence="1 2">MAFF 239500</strain>
    </source>
</reference>
<dbReference type="GeneID" id="73326698"/>
<comment type="caution">
    <text evidence="1">The sequence shown here is derived from an EMBL/GenBank/DDBJ whole genome shotgun (WGS) entry which is preliminary data.</text>
</comment>
<protein>
    <submittedName>
        <fullName evidence="1">Uncharacterized protein</fullName>
    </submittedName>
</protein>
<name>A0AA37LGU6_9PEZI</name>
<gene>
    <name evidence="1" type="ORF">ColSpa_05896</name>
</gene>
<keyword evidence="2" id="KW-1185">Reference proteome</keyword>
<accession>A0AA37LGU6</accession>
<organism evidence="1 2">
    <name type="scientific">Colletotrichum spaethianum</name>
    <dbReference type="NCBI Taxonomy" id="700344"/>
    <lineage>
        <taxon>Eukaryota</taxon>
        <taxon>Fungi</taxon>
        <taxon>Dikarya</taxon>
        <taxon>Ascomycota</taxon>
        <taxon>Pezizomycotina</taxon>
        <taxon>Sordariomycetes</taxon>
        <taxon>Hypocreomycetidae</taxon>
        <taxon>Glomerellales</taxon>
        <taxon>Glomerellaceae</taxon>
        <taxon>Colletotrichum</taxon>
        <taxon>Colletotrichum spaethianum species complex</taxon>
    </lineage>
</organism>